<dbReference type="Pfam" id="PF02470">
    <property type="entry name" value="MlaD"/>
    <property type="match status" value="1"/>
</dbReference>
<organism evidence="3 4">
    <name type="scientific">Desulfovibrio litoralis DSM 11393</name>
    <dbReference type="NCBI Taxonomy" id="1121455"/>
    <lineage>
        <taxon>Bacteria</taxon>
        <taxon>Pseudomonadati</taxon>
        <taxon>Thermodesulfobacteriota</taxon>
        <taxon>Desulfovibrionia</taxon>
        <taxon>Desulfovibrionales</taxon>
        <taxon>Desulfovibrionaceae</taxon>
        <taxon>Desulfovibrio</taxon>
    </lineage>
</organism>
<feature type="domain" description="Mce/MlaD" evidence="2">
    <location>
        <begin position="38"/>
        <end position="118"/>
    </location>
</feature>
<dbReference type="OrthoDB" id="9788420at2"/>
<accession>A0A1M7S6L7</accession>
<proteinExistence type="predicted"/>
<dbReference type="GO" id="GO:0005543">
    <property type="term" value="F:phospholipid binding"/>
    <property type="evidence" value="ECO:0007669"/>
    <property type="project" value="TreeGrafter"/>
</dbReference>
<dbReference type="PANTHER" id="PTHR33371:SF4">
    <property type="entry name" value="INTERMEMBRANE PHOSPHOLIPID TRANSPORT SYSTEM BINDING PROTEIN MLAD"/>
    <property type="match status" value="1"/>
</dbReference>
<dbReference type="InterPro" id="IPR030970">
    <property type="entry name" value="ABC_MlaD"/>
</dbReference>
<keyword evidence="1" id="KW-0472">Membrane</keyword>
<dbReference type="GO" id="GO:0005548">
    <property type="term" value="F:phospholipid transporter activity"/>
    <property type="evidence" value="ECO:0007669"/>
    <property type="project" value="TreeGrafter"/>
</dbReference>
<dbReference type="NCBIfam" id="TIGR04430">
    <property type="entry name" value="OM_asym_MlaD"/>
    <property type="match status" value="1"/>
</dbReference>
<sequence length="152" mass="16202">MTNYSKETTAVGIFVIIGLLCVGYLTIRLGKMEIIGNNGYTVKAFFNSATGLKVGASIDIAGVSVGRVTAIHLIQKEDSSRAYVELRLKEGIKLTEYSIASIKTSGLIGDKYISIDPGGSETILADGDEIEQTESAVDLESLISKYVFGGVK</sequence>
<evidence type="ECO:0000313" key="3">
    <source>
        <dbReference type="EMBL" id="SHN54090.1"/>
    </source>
</evidence>
<dbReference type="PANTHER" id="PTHR33371">
    <property type="entry name" value="INTERMEMBRANE PHOSPHOLIPID TRANSPORT SYSTEM BINDING PROTEIN MLAD-RELATED"/>
    <property type="match status" value="1"/>
</dbReference>
<gene>
    <name evidence="3" type="ORF">SAMN02745728_00492</name>
</gene>
<dbReference type="InterPro" id="IPR003399">
    <property type="entry name" value="Mce/MlaD"/>
</dbReference>
<dbReference type="EMBL" id="FRDI01000003">
    <property type="protein sequence ID" value="SHN54090.1"/>
    <property type="molecule type" value="Genomic_DNA"/>
</dbReference>
<dbReference type="AlphaFoldDB" id="A0A1M7S6L7"/>
<protein>
    <submittedName>
        <fullName evidence="3">Phospholipid/cholesterol/gamma-HCH transport system substrate-binding protein</fullName>
    </submittedName>
</protein>
<evidence type="ECO:0000313" key="4">
    <source>
        <dbReference type="Proteomes" id="UP000186469"/>
    </source>
</evidence>
<dbReference type="STRING" id="1121455.SAMN02745728_00492"/>
<feature type="transmembrane region" description="Helical" evidence="1">
    <location>
        <begin position="12"/>
        <end position="30"/>
    </location>
</feature>
<reference evidence="3 4" key="1">
    <citation type="submission" date="2016-12" db="EMBL/GenBank/DDBJ databases">
        <authorList>
            <person name="Song W.-J."/>
            <person name="Kurnit D.M."/>
        </authorList>
    </citation>
    <scope>NUCLEOTIDE SEQUENCE [LARGE SCALE GENOMIC DNA]</scope>
    <source>
        <strain evidence="3 4">DSM 11393</strain>
    </source>
</reference>
<keyword evidence="1" id="KW-1133">Transmembrane helix</keyword>
<name>A0A1M7S6L7_9BACT</name>
<keyword evidence="1" id="KW-0812">Transmembrane</keyword>
<evidence type="ECO:0000256" key="1">
    <source>
        <dbReference type="SAM" id="Phobius"/>
    </source>
</evidence>
<dbReference type="InterPro" id="IPR052336">
    <property type="entry name" value="MlaD_Phospholipid_Transporter"/>
</dbReference>
<dbReference type="RefSeq" id="WP_072696179.1">
    <property type="nucleotide sequence ID" value="NZ_FRDI01000003.1"/>
</dbReference>
<dbReference type="Proteomes" id="UP000186469">
    <property type="component" value="Unassembled WGS sequence"/>
</dbReference>
<keyword evidence="4" id="KW-1185">Reference proteome</keyword>
<evidence type="ECO:0000259" key="2">
    <source>
        <dbReference type="Pfam" id="PF02470"/>
    </source>
</evidence>